<dbReference type="AlphaFoldDB" id="A0A398CN93"/>
<evidence type="ECO:0008006" key="5">
    <source>
        <dbReference type="Google" id="ProtNLM"/>
    </source>
</evidence>
<feature type="transmembrane region" description="Helical" evidence="2">
    <location>
        <begin position="42"/>
        <end position="62"/>
    </location>
</feature>
<dbReference type="Proteomes" id="UP000266340">
    <property type="component" value="Unassembled WGS sequence"/>
</dbReference>
<evidence type="ECO:0000256" key="2">
    <source>
        <dbReference type="SAM" id="Phobius"/>
    </source>
</evidence>
<reference evidence="3 4" key="1">
    <citation type="submission" date="2018-09" db="EMBL/GenBank/DDBJ databases">
        <title>Cohnella cavernae sp. nov., isolated from a karst cave.</title>
        <authorList>
            <person name="Zhu H."/>
        </authorList>
    </citation>
    <scope>NUCLEOTIDE SEQUENCE [LARGE SCALE GENOMIC DNA]</scope>
    <source>
        <strain evidence="3 4">K2E09-144</strain>
    </source>
</reference>
<sequence length="163" mass="18187">MRQGFILTGLALAVWIVSTLFFSLFGDWVLGEVGEANFGSSLFLLEILTFLVLIGLSLVVRLRLFPEKGSATRFGFTAAAVGLLLDTFTVMKREQVFPDFSEQQHHAWSVWMTLAYAMFLLVPAVVDRLVPEKKSDIRAEEPEELGLPEDETKASSYSAHAEE</sequence>
<feature type="transmembrane region" description="Helical" evidence="2">
    <location>
        <begin position="7"/>
        <end position="30"/>
    </location>
</feature>
<feature type="region of interest" description="Disordered" evidence="1">
    <location>
        <begin position="137"/>
        <end position="163"/>
    </location>
</feature>
<protein>
    <recommendedName>
        <fullName evidence="5">DUF5367 domain-containing protein</fullName>
    </recommendedName>
</protein>
<comment type="caution">
    <text evidence="3">The sequence shown here is derived from an EMBL/GenBank/DDBJ whole genome shotgun (WGS) entry which is preliminary data.</text>
</comment>
<dbReference type="OrthoDB" id="2679428at2"/>
<feature type="compositionally biased region" description="Polar residues" evidence="1">
    <location>
        <begin position="154"/>
        <end position="163"/>
    </location>
</feature>
<name>A0A398CN93_9BACL</name>
<keyword evidence="2" id="KW-0812">Transmembrane</keyword>
<keyword evidence="2" id="KW-1133">Transmembrane helix</keyword>
<keyword evidence="2" id="KW-0472">Membrane</keyword>
<keyword evidence="4" id="KW-1185">Reference proteome</keyword>
<proteinExistence type="predicted"/>
<evidence type="ECO:0000313" key="3">
    <source>
        <dbReference type="EMBL" id="RIE03700.1"/>
    </source>
</evidence>
<evidence type="ECO:0000313" key="4">
    <source>
        <dbReference type="Proteomes" id="UP000266340"/>
    </source>
</evidence>
<feature type="transmembrane region" description="Helical" evidence="2">
    <location>
        <begin position="74"/>
        <end position="91"/>
    </location>
</feature>
<accession>A0A398CN93</accession>
<evidence type="ECO:0000256" key="1">
    <source>
        <dbReference type="SAM" id="MobiDB-lite"/>
    </source>
</evidence>
<feature type="transmembrane region" description="Helical" evidence="2">
    <location>
        <begin position="111"/>
        <end position="130"/>
    </location>
</feature>
<gene>
    <name evidence="3" type="ORF">D3H35_10400</name>
</gene>
<dbReference type="RefSeq" id="WP_119149078.1">
    <property type="nucleotide sequence ID" value="NZ_JBHSOV010000021.1"/>
</dbReference>
<dbReference type="EMBL" id="QXJM01000032">
    <property type="protein sequence ID" value="RIE03700.1"/>
    <property type="molecule type" value="Genomic_DNA"/>
</dbReference>
<organism evidence="3 4">
    <name type="scientific">Cohnella faecalis</name>
    <dbReference type="NCBI Taxonomy" id="2315694"/>
    <lineage>
        <taxon>Bacteria</taxon>
        <taxon>Bacillati</taxon>
        <taxon>Bacillota</taxon>
        <taxon>Bacilli</taxon>
        <taxon>Bacillales</taxon>
        <taxon>Paenibacillaceae</taxon>
        <taxon>Cohnella</taxon>
    </lineage>
</organism>